<accession>A0A940DHZ3</accession>
<feature type="transmembrane region" description="Helical" evidence="1">
    <location>
        <begin position="93"/>
        <end position="112"/>
    </location>
</feature>
<dbReference type="PANTHER" id="PTHR38450:SF2">
    <property type="entry name" value="STAGE V SPORULATION PROTEIN AEB"/>
    <property type="match status" value="1"/>
</dbReference>
<feature type="transmembrane region" description="Helical" evidence="1">
    <location>
        <begin position="31"/>
        <end position="51"/>
    </location>
</feature>
<keyword evidence="1" id="KW-0812">Transmembrane</keyword>
<sequence>MTYLQVFAVGGTICLIGQVIINTTKVTSARILVGYLLLGVVLETAGVYKYIRDFGKAGATVPIIGFGSNLARGAIDGALESGILGAVTGGIEAVAAGIAAVIFFAFIVGLVATPKTK</sequence>
<evidence type="ECO:0000313" key="3">
    <source>
        <dbReference type="Proteomes" id="UP000727857"/>
    </source>
</evidence>
<protein>
    <submittedName>
        <fullName evidence="2">SpoVA/SpoVAEb family sporulation membrane protein</fullName>
    </submittedName>
</protein>
<evidence type="ECO:0000256" key="1">
    <source>
        <dbReference type="SAM" id="Phobius"/>
    </source>
</evidence>
<feature type="transmembrane region" description="Helical" evidence="1">
    <location>
        <begin position="6"/>
        <end position="24"/>
    </location>
</feature>
<dbReference type="InterPro" id="IPR005562">
    <property type="entry name" value="SpoVA"/>
</dbReference>
<reference evidence="2" key="2">
    <citation type="journal article" date="2021" name="PeerJ">
        <title>Extensive microbial diversity within the chicken gut microbiome revealed by metagenomics and culture.</title>
        <authorList>
            <person name="Gilroy R."/>
            <person name="Ravi A."/>
            <person name="Getino M."/>
            <person name="Pursley I."/>
            <person name="Horton D.L."/>
            <person name="Alikhan N.F."/>
            <person name="Baker D."/>
            <person name="Gharbi K."/>
            <person name="Hall N."/>
            <person name="Watson M."/>
            <person name="Adriaenssens E.M."/>
            <person name="Foster-Nyarko E."/>
            <person name="Jarju S."/>
            <person name="Secka A."/>
            <person name="Antonio M."/>
            <person name="Oren A."/>
            <person name="Chaudhuri R.R."/>
            <person name="La Ragione R."/>
            <person name="Hildebrand F."/>
            <person name="Pallen M.J."/>
        </authorList>
    </citation>
    <scope>NUCLEOTIDE SEQUENCE</scope>
    <source>
        <strain evidence="2">517</strain>
    </source>
</reference>
<dbReference type="PANTHER" id="PTHR38450">
    <property type="entry name" value="STAGE V SPORULATION PROTEIN AC-RELATED"/>
    <property type="match status" value="1"/>
</dbReference>
<dbReference type="AlphaFoldDB" id="A0A940DHZ3"/>
<keyword evidence="1" id="KW-1133">Transmembrane helix</keyword>
<proteinExistence type="predicted"/>
<organism evidence="2 3">
    <name type="scientific">Candidatus Stercoripulliclostridium pullicola</name>
    <dbReference type="NCBI Taxonomy" id="2840953"/>
    <lineage>
        <taxon>Bacteria</taxon>
        <taxon>Bacillati</taxon>
        <taxon>Bacillota</taxon>
        <taxon>Clostridia</taxon>
        <taxon>Eubacteriales</taxon>
        <taxon>Candidatus Stercoripulliclostridium</taxon>
    </lineage>
</organism>
<keyword evidence="1" id="KW-0472">Membrane</keyword>
<gene>
    <name evidence="2" type="ORF">IAB16_02895</name>
</gene>
<dbReference type="Proteomes" id="UP000727857">
    <property type="component" value="Unassembled WGS sequence"/>
</dbReference>
<dbReference type="Pfam" id="PF03862">
    <property type="entry name" value="SpoVAC_SpoVAEB"/>
    <property type="match status" value="1"/>
</dbReference>
<comment type="caution">
    <text evidence="2">The sequence shown here is derived from an EMBL/GenBank/DDBJ whole genome shotgun (WGS) entry which is preliminary data.</text>
</comment>
<evidence type="ECO:0000313" key="2">
    <source>
        <dbReference type="EMBL" id="MBO8423953.1"/>
    </source>
</evidence>
<name>A0A940DHZ3_9FIRM</name>
<dbReference type="EMBL" id="JADINF010000070">
    <property type="protein sequence ID" value="MBO8423953.1"/>
    <property type="molecule type" value="Genomic_DNA"/>
</dbReference>
<reference evidence="2" key="1">
    <citation type="submission" date="2020-10" db="EMBL/GenBank/DDBJ databases">
        <authorList>
            <person name="Gilroy R."/>
        </authorList>
    </citation>
    <scope>NUCLEOTIDE SEQUENCE</scope>
    <source>
        <strain evidence="2">517</strain>
    </source>
</reference>